<reference evidence="2 3" key="1">
    <citation type="submission" date="2019-01" db="EMBL/GenBank/DDBJ databases">
        <title>A draft genome assembly of the solar-powered sea slug Elysia chlorotica.</title>
        <authorList>
            <person name="Cai H."/>
            <person name="Li Q."/>
            <person name="Fang X."/>
            <person name="Li J."/>
            <person name="Curtis N.E."/>
            <person name="Altenburger A."/>
            <person name="Shibata T."/>
            <person name="Feng M."/>
            <person name="Maeda T."/>
            <person name="Schwartz J.A."/>
            <person name="Shigenobu S."/>
            <person name="Lundholm N."/>
            <person name="Nishiyama T."/>
            <person name="Yang H."/>
            <person name="Hasebe M."/>
            <person name="Li S."/>
            <person name="Pierce S.K."/>
            <person name="Wang J."/>
        </authorList>
    </citation>
    <scope>NUCLEOTIDE SEQUENCE [LARGE SCALE GENOMIC DNA]</scope>
    <source>
        <strain evidence="2">EC2010</strain>
        <tissue evidence="2">Whole organism of an adult</tissue>
    </source>
</reference>
<evidence type="ECO:0000313" key="3">
    <source>
        <dbReference type="Proteomes" id="UP000271974"/>
    </source>
</evidence>
<feature type="non-terminal residue" evidence="2">
    <location>
        <position position="111"/>
    </location>
</feature>
<dbReference type="AlphaFoldDB" id="A0A433T2R5"/>
<protein>
    <submittedName>
        <fullName evidence="2">Uncharacterized protein</fullName>
    </submittedName>
</protein>
<evidence type="ECO:0000256" key="1">
    <source>
        <dbReference type="SAM" id="MobiDB-lite"/>
    </source>
</evidence>
<dbReference type="Proteomes" id="UP000271974">
    <property type="component" value="Unassembled WGS sequence"/>
</dbReference>
<organism evidence="2 3">
    <name type="scientific">Elysia chlorotica</name>
    <name type="common">Eastern emerald elysia</name>
    <name type="synonym">Sea slug</name>
    <dbReference type="NCBI Taxonomy" id="188477"/>
    <lineage>
        <taxon>Eukaryota</taxon>
        <taxon>Metazoa</taxon>
        <taxon>Spiralia</taxon>
        <taxon>Lophotrochozoa</taxon>
        <taxon>Mollusca</taxon>
        <taxon>Gastropoda</taxon>
        <taxon>Heterobranchia</taxon>
        <taxon>Euthyneura</taxon>
        <taxon>Panpulmonata</taxon>
        <taxon>Sacoglossa</taxon>
        <taxon>Placobranchoidea</taxon>
        <taxon>Plakobranchidae</taxon>
        <taxon>Elysia</taxon>
    </lineage>
</organism>
<sequence>RLGHDFADDAQVDSEGEQHRDRQGHLLPRAGRQQEHQDVQQGQHHHGDDGVQHVERPLAHQFDHKLHASWRTCSYLVCGRVEVGTGHCRLDVPLAVGNGRVQANQVSTGLH</sequence>
<gene>
    <name evidence="2" type="ORF">EGW08_016390</name>
</gene>
<evidence type="ECO:0000313" key="2">
    <source>
        <dbReference type="EMBL" id="RUS75844.1"/>
    </source>
</evidence>
<feature type="compositionally biased region" description="Basic and acidic residues" evidence="1">
    <location>
        <begin position="45"/>
        <end position="56"/>
    </location>
</feature>
<name>A0A433T2R5_ELYCH</name>
<proteinExistence type="predicted"/>
<keyword evidence="3" id="KW-1185">Reference proteome</keyword>
<comment type="caution">
    <text evidence="2">The sequence shown here is derived from an EMBL/GenBank/DDBJ whole genome shotgun (WGS) entry which is preliminary data.</text>
</comment>
<accession>A0A433T2R5</accession>
<dbReference type="EMBL" id="RQTK01000706">
    <property type="protein sequence ID" value="RUS75844.1"/>
    <property type="molecule type" value="Genomic_DNA"/>
</dbReference>
<feature type="region of interest" description="Disordered" evidence="1">
    <location>
        <begin position="1"/>
        <end position="56"/>
    </location>
</feature>
<feature type="non-terminal residue" evidence="2">
    <location>
        <position position="1"/>
    </location>
</feature>